<comment type="similarity">
    <text evidence="8">Belongs to the DHHC palmitoyltransferase family.</text>
</comment>
<dbReference type="SMART" id="SM00248">
    <property type="entry name" value="ANK"/>
    <property type="match status" value="6"/>
</dbReference>
<feature type="region of interest" description="Disordered" evidence="9">
    <location>
        <begin position="527"/>
        <end position="569"/>
    </location>
</feature>
<evidence type="ECO:0000256" key="7">
    <source>
        <dbReference type="PROSITE-ProRule" id="PRU00023"/>
    </source>
</evidence>
<dbReference type="PROSITE" id="PS50088">
    <property type="entry name" value="ANK_REPEAT"/>
    <property type="match status" value="3"/>
</dbReference>
<evidence type="ECO:0000256" key="4">
    <source>
        <dbReference type="ARBA" id="ARBA00022989"/>
    </source>
</evidence>
<feature type="domain" description="Palmitoyltransferase DHHC" evidence="10">
    <location>
        <begin position="373"/>
        <end position="486"/>
    </location>
</feature>
<keyword evidence="8" id="KW-0012">Acyltransferase</keyword>
<evidence type="ECO:0000256" key="2">
    <source>
        <dbReference type="ARBA" id="ARBA00022692"/>
    </source>
</evidence>
<feature type="repeat" description="ANK" evidence="7">
    <location>
        <begin position="88"/>
        <end position="120"/>
    </location>
</feature>
<feature type="transmembrane region" description="Helical" evidence="8">
    <location>
        <begin position="308"/>
        <end position="327"/>
    </location>
</feature>
<dbReference type="OrthoDB" id="163438at2759"/>
<gene>
    <name evidence="11" type="ORF">KFE25_014270</name>
</gene>
<comment type="domain">
    <text evidence="8">The DHHC domain is required for palmitoyltransferase activity.</text>
</comment>
<dbReference type="GO" id="GO:0000139">
    <property type="term" value="C:Golgi membrane"/>
    <property type="evidence" value="ECO:0007669"/>
    <property type="project" value="TreeGrafter"/>
</dbReference>
<keyword evidence="5 7" id="KW-0040">ANK repeat</keyword>
<dbReference type="SUPFAM" id="SSF48403">
    <property type="entry name" value="Ankyrin repeat"/>
    <property type="match status" value="1"/>
</dbReference>
<dbReference type="Pfam" id="PF12796">
    <property type="entry name" value="Ank_2"/>
    <property type="match status" value="2"/>
</dbReference>
<keyword evidence="4 8" id="KW-1133">Transmembrane helix</keyword>
<dbReference type="Proteomes" id="UP000751190">
    <property type="component" value="Unassembled WGS sequence"/>
</dbReference>
<reference evidence="11" key="1">
    <citation type="submission" date="2021-05" db="EMBL/GenBank/DDBJ databases">
        <title>The genome of the haptophyte Pavlova lutheri (Diacronema luteri, Pavlovales) - a model for lipid biosynthesis in eukaryotic algae.</title>
        <authorList>
            <person name="Hulatt C.J."/>
            <person name="Posewitz M.C."/>
        </authorList>
    </citation>
    <scope>NUCLEOTIDE SEQUENCE</scope>
    <source>
        <strain evidence="11">NIVA-4/92</strain>
    </source>
</reference>
<evidence type="ECO:0000313" key="12">
    <source>
        <dbReference type="Proteomes" id="UP000751190"/>
    </source>
</evidence>
<feature type="transmembrane region" description="Helical" evidence="8">
    <location>
        <begin position="415"/>
        <end position="435"/>
    </location>
</feature>
<dbReference type="Gene3D" id="1.25.40.20">
    <property type="entry name" value="Ankyrin repeat-containing domain"/>
    <property type="match status" value="2"/>
</dbReference>
<keyword evidence="2 8" id="KW-0812">Transmembrane</keyword>
<keyword evidence="8" id="KW-0808">Transferase</keyword>
<dbReference type="EMBL" id="JAGTXO010000035">
    <property type="protein sequence ID" value="KAG8460125.1"/>
    <property type="molecule type" value="Genomic_DNA"/>
</dbReference>
<dbReference type="PROSITE" id="PS50216">
    <property type="entry name" value="DHHC"/>
    <property type="match status" value="1"/>
</dbReference>
<feature type="repeat" description="ANK" evidence="7">
    <location>
        <begin position="121"/>
        <end position="153"/>
    </location>
</feature>
<accession>A0A8J5XBC1</accession>
<feature type="transmembrane region" description="Helical" evidence="8">
    <location>
        <begin position="447"/>
        <end position="473"/>
    </location>
</feature>
<evidence type="ECO:0000313" key="11">
    <source>
        <dbReference type="EMBL" id="KAG8460125.1"/>
    </source>
</evidence>
<dbReference type="AlphaFoldDB" id="A0A8J5XBC1"/>
<name>A0A8J5XBC1_DIALT</name>
<dbReference type="OMA" id="PERHNAT"/>
<comment type="caution">
    <text evidence="11">The sequence shown here is derived from an EMBL/GenBank/DDBJ whole genome shotgun (WGS) entry which is preliminary data.</text>
</comment>
<sequence length="569" mass="62479">MVEPSSLTQPSGMVGEASGGLSLIHMIKTADPAHPDLLLAYMNANPQAVFVRDEHGATALHWAALMCNLPVIRAAVALGLPVHATSGDGMEPIHWACTKGWWQAAQELIQHGADINARNAQMATPVVLAAQYGHTDLVNVLVKRGADINLLDEHQDSALHWAAYQGMLATVGLLHHLGLSATDADNYGSTPVHLAVAQGQAHVVEYFLEQAEPSLLTLKDKKGRTPIAVAAELAGHSRRHADIRQRLSAHQASNQLMRLLTFGAVGSSDASKRHRSPFWFFIWNGIAAYATYFLLIQPRLSGEREPTLHLVYAAVNAAMFVLFFTTVRASPGFVPIDARSREAYEEELRLSAEQATSCPLVGAGGGVGGRNVQLCHTCHVVRPLRAKHCPICGRCVLRYDHHCPWVDNCVAYGNYLSFYLLQLFGFSACMLQLWACIRYLHANPWNWWIALLAVDFALSSLFGLTMVVFHAGLIARNLTTNENINWRKYPHLKRELAPGKVVFFNAFDGGLWRNILWRTGVLSFDDKPVRKPPPPGTSSGAGGCCEHDHTHRGHSHAHGEDEEEAAMLD</sequence>
<dbReference type="Pfam" id="PF01529">
    <property type="entry name" value="DHHC"/>
    <property type="match status" value="1"/>
</dbReference>
<comment type="catalytic activity">
    <reaction evidence="8">
        <text>L-cysteinyl-[protein] + hexadecanoyl-CoA = S-hexadecanoyl-L-cysteinyl-[protein] + CoA</text>
        <dbReference type="Rhea" id="RHEA:36683"/>
        <dbReference type="Rhea" id="RHEA-COMP:10131"/>
        <dbReference type="Rhea" id="RHEA-COMP:11032"/>
        <dbReference type="ChEBI" id="CHEBI:29950"/>
        <dbReference type="ChEBI" id="CHEBI:57287"/>
        <dbReference type="ChEBI" id="CHEBI:57379"/>
        <dbReference type="ChEBI" id="CHEBI:74151"/>
        <dbReference type="EC" id="2.3.1.225"/>
    </reaction>
</comment>
<keyword evidence="12" id="KW-1185">Reference proteome</keyword>
<keyword evidence="6 8" id="KW-0472">Membrane</keyword>
<dbReference type="PROSITE" id="PS50297">
    <property type="entry name" value="ANK_REP_REGION"/>
    <property type="match status" value="3"/>
</dbReference>
<evidence type="ECO:0000256" key="3">
    <source>
        <dbReference type="ARBA" id="ARBA00022737"/>
    </source>
</evidence>
<evidence type="ECO:0000256" key="6">
    <source>
        <dbReference type="ARBA" id="ARBA00023136"/>
    </source>
</evidence>
<dbReference type="PANTHER" id="PTHR24161:SF17">
    <property type="entry name" value="PALMITOYLTRANSFERASE"/>
    <property type="match status" value="1"/>
</dbReference>
<feature type="repeat" description="ANK" evidence="7">
    <location>
        <begin position="187"/>
        <end position="209"/>
    </location>
</feature>
<dbReference type="InterPro" id="IPR036770">
    <property type="entry name" value="Ankyrin_rpt-contain_sf"/>
</dbReference>
<dbReference type="GO" id="GO:0019706">
    <property type="term" value="F:protein-cysteine S-palmitoyltransferase activity"/>
    <property type="evidence" value="ECO:0007669"/>
    <property type="project" value="UniProtKB-EC"/>
</dbReference>
<protein>
    <recommendedName>
        <fullName evidence="8">Palmitoyltransferase</fullName>
        <ecNumber evidence="8">2.3.1.225</ecNumber>
    </recommendedName>
</protein>
<feature type="compositionally biased region" description="Acidic residues" evidence="9">
    <location>
        <begin position="560"/>
        <end position="569"/>
    </location>
</feature>
<keyword evidence="3" id="KW-0677">Repeat</keyword>
<evidence type="ECO:0000259" key="10">
    <source>
        <dbReference type="Pfam" id="PF01529"/>
    </source>
</evidence>
<proteinExistence type="inferred from homology"/>
<dbReference type="EC" id="2.3.1.225" evidence="8"/>
<feature type="transmembrane region" description="Helical" evidence="8">
    <location>
        <begin position="278"/>
        <end position="296"/>
    </location>
</feature>
<evidence type="ECO:0000256" key="8">
    <source>
        <dbReference type="RuleBase" id="RU079119"/>
    </source>
</evidence>
<evidence type="ECO:0000256" key="9">
    <source>
        <dbReference type="SAM" id="MobiDB-lite"/>
    </source>
</evidence>
<evidence type="ECO:0000256" key="5">
    <source>
        <dbReference type="ARBA" id="ARBA00023043"/>
    </source>
</evidence>
<evidence type="ECO:0000256" key="1">
    <source>
        <dbReference type="ARBA" id="ARBA00004141"/>
    </source>
</evidence>
<dbReference type="InterPro" id="IPR001594">
    <property type="entry name" value="Palmitoyltrfase_DHHC"/>
</dbReference>
<comment type="subcellular location">
    <subcellularLocation>
        <location evidence="1">Membrane</location>
        <topology evidence="1">Multi-pass membrane protein</topology>
    </subcellularLocation>
</comment>
<dbReference type="InterPro" id="IPR002110">
    <property type="entry name" value="Ankyrin_rpt"/>
</dbReference>
<organism evidence="11 12">
    <name type="scientific">Diacronema lutheri</name>
    <name type="common">Unicellular marine alga</name>
    <name type="synonym">Monochrysis lutheri</name>
    <dbReference type="NCBI Taxonomy" id="2081491"/>
    <lineage>
        <taxon>Eukaryota</taxon>
        <taxon>Haptista</taxon>
        <taxon>Haptophyta</taxon>
        <taxon>Pavlovophyceae</taxon>
        <taxon>Pavlovales</taxon>
        <taxon>Pavlovaceae</taxon>
        <taxon>Diacronema</taxon>
    </lineage>
</organism>
<dbReference type="PANTHER" id="PTHR24161">
    <property type="entry name" value="ANK_REP_REGION DOMAIN-CONTAINING PROTEIN-RELATED"/>
    <property type="match status" value="1"/>
</dbReference>